<sequence>MKFLIEKGLYQTDKTGFVQNVYFHDTKEEKVKRIERENYSYFIDDLKEILIHPFLAKIQKKFFLILIKLRMVLKREILTK</sequence>
<evidence type="ECO:0000313" key="1">
    <source>
        <dbReference type="EMBL" id="EMO63647.1"/>
    </source>
</evidence>
<dbReference type="Proteomes" id="UP000012159">
    <property type="component" value="Unassembled WGS sequence"/>
</dbReference>
<organism evidence="1 2">
    <name type="scientific">Leptospira borgpetersenii serovar Pomona str. 200901868</name>
    <dbReference type="NCBI Taxonomy" id="1192866"/>
    <lineage>
        <taxon>Bacteria</taxon>
        <taxon>Pseudomonadati</taxon>
        <taxon>Spirochaetota</taxon>
        <taxon>Spirochaetia</taxon>
        <taxon>Leptospirales</taxon>
        <taxon>Leptospiraceae</taxon>
        <taxon>Leptospira</taxon>
    </lineage>
</organism>
<evidence type="ECO:0000313" key="2">
    <source>
        <dbReference type="Proteomes" id="UP000012159"/>
    </source>
</evidence>
<accession>M6W1N2</accession>
<dbReference type="EMBL" id="AKWF02000047">
    <property type="protein sequence ID" value="EMO63647.1"/>
    <property type="molecule type" value="Genomic_DNA"/>
</dbReference>
<protein>
    <submittedName>
        <fullName evidence="1">Uncharacterized protein</fullName>
    </submittedName>
</protein>
<proteinExistence type="predicted"/>
<reference evidence="1 2" key="1">
    <citation type="submission" date="2013-01" db="EMBL/GenBank/DDBJ databases">
        <authorList>
            <person name="Harkins D.M."/>
            <person name="Durkin A.S."/>
            <person name="Brinkac L.M."/>
            <person name="Haft D.H."/>
            <person name="Selengut J.D."/>
            <person name="Sanka R."/>
            <person name="DePew J."/>
            <person name="Purushe J."/>
            <person name="Picardeau M."/>
            <person name="Werts C."/>
            <person name="Goarant C."/>
            <person name="Vinetz J.M."/>
            <person name="Sutton G.G."/>
            <person name="Nierman W.C."/>
            <person name="Fouts D.E."/>
        </authorList>
    </citation>
    <scope>NUCLEOTIDE SEQUENCE [LARGE SCALE GENOMIC DNA]</scope>
    <source>
        <strain evidence="1 2">200901868</strain>
    </source>
</reference>
<name>M6W1N2_LEPBO</name>
<gene>
    <name evidence="1" type="ORF">LEP1GSC133_0033</name>
</gene>
<comment type="caution">
    <text evidence="1">The sequence shown here is derived from an EMBL/GenBank/DDBJ whole genome shotgun (WGS) entry which is preliminary data.</text>
</comment>
<dbReference type="AlphaFoldDB" id="M6W1N2"/>